<comment type="function">
    <text evidence="1">Attaches a formyl group to the free amino group of methionyl-tRNA(fMet). The formyl group appears to play a dual role in the initiator identity of N-formylmethionyl-tRNA by promoting its recognition by IF2 and preventing the misappropriation of this tRNA by the elongation apparatus.</text>
</comment>
<keyword evidence="11" id="KW-1185">Reference proteome</keyword>
<evidence type="ECO:0000256" key="6">
    <source>
        <dbReference type="ARBA" id="ARBA00022917"/>
    </source>
</evidence>
<evidence type="ECO:0000259" key="9">
    <source>
        <dbReference type="Pfam" id="PF02911"/>
    </source>
</evidence>
<organism evidence="10 11">
    <name type="scientific">Methylobacterium persicinum</name>
    <dbReference type="NCBI Taxonomy" id="374426"/>
    <lineage>
        <taxon>Bacteria</taxon>
        <taxon>Pseudomonadati</taxon>
        <taxon>Pseudomonadota</taxon>
        <taxon>Alphaproteobacteria</taxon>
        <taxon>Hyphomicrobiales</taxon>
        <taxon>Methylobacteriaceae</taxon>
        <taxon>Methylobacterium</taxon>
    </lineage>
</organism>
<evidence type="ECO:0000256" key="4">
    <source>
        <dbReference type="ARBA" id="ARBA00016014"/>
    </source>
</evidence>
<evidence type="ECO:0000259" key="8">
    <source>
        <dbReference type="Pfam" id="PF00551"/>
    </source>
</evidence>
<dbReference type="Gene3D" id="3.10.25.10">
    <property type="entry name" value="Formyl transferase, C-terminal domain"/>
    <property type="match status" value="1"/>
</dbReference>
<name>A0ABU0HKK4_9HYPH</name>
<evidence type="ECO:0000313" key="10">
    <source>
        <dbReference type="EMBL" id="MDQ0442240.1"/>
    </source>
</evidence>
<proteinExistence type="inferred from homology"/>
<evidence type="ECO:0000256" key="5">
    <source>
        <dbReference type="ARBA" id="ARBA00022679"/>
    </source>
</evidence>
<gene>
    <name evidence="10" type="ORF">QO016_001734</name>
</gene>
<dbReference type="EMBL" id="JAUSVV010000003">
    <property type="protein sequence ID" value="MDQ0442240.1"/>
    <property type="molecule type" value="Genomic_DNA"/>
</dbReference>
<dbReference type="InterPro" id="IPR011034">
    <property type="entry name" value="Formyl_transferase-like_C_sf"/>
</dbReference>
<dbReference type="InterPro" id="IPR037022">
    <property type="entry name" value="Formyl_trans_C_sf"/>
</dbReference>
<dbReference type="InterPro" id="IPR036477">
    <property type="entry name" value="Formyl_transf_N_sf"/>
</dbReference>
<comment type="catalytic activity">
    <reaction evidence="7">
        <text>L-methionyl-tRNA(fMet) + (6R)-10-formyltetrahydrofolate = N-formyl-L-methionyl-tRNA(fMet) + (6S)-5,6,7,8-tetrahydrofolate + H(+)</text>
        <dbReference type="Rhea" id="RHEA:24380"/>
        <dbReference type="Rhea" id="RHEA-COMP:9952"/>
        <dbReference type="Rhea" id="RHEA-COMP:9953"/>
        <dbReference type="ChEBI" id="CHEBI:15378"/>
        <dbReference type="ChEBI" id="CHEBI:57453"/>
        <dbReference type="ChEBI" id="CHEBI:78530"/>
        <dbReference type="ChEBI" id="CHEBI:78844"/>
        <dbReference type="ChEBI" id="CHEBI:195366"/>
        <dbReference type="EC" id="2.1.2.9"/>
    </reaction>
</comment>
<dbReference type="Gene3D" id="3.40.50.170">
    <property type="entry name" value="Formyl transferase, N-terminal domain"/>
    <property type="match status" value="1"/>
</dbReference>
<dbReference type="InterPro" id="IPR044135">
    <property type="entry name" value="Met-tRNA-FMT_C"/>
</dbReference>
<evidence type="ECO:0000313" key="11">
    <source>
        <dbReference type="Proteomes" id="UP001236369"/>
    </source>
</evidence>
<evidence type="ECO:0000256" key="1">
    <source>
        <dbReference type="ARBA" id="ARBA00002606"/>
    </source>
</evidence>
<feature type="domain" description="Formyl transferase N-terminal" evidence="8">
    <location>
        <begin position="56"/>
        <end position="159"/>
    </location>
</feature>
<feature type="domain" description="Formyl transferase C-terminal" evidence="9">
    <location>
        <begin position="199"/>
        <end position="295"/>
    </location>
</feature>
<keyword evidence="6" id="KW-0648">Protein biosynthesis</keyword>
<dbReference type="Pfam" id="PF00551">
    <property type="entry name" value="Formyl_trans_N"/>
    <property type="match status" value="1"/>
</dbReference>
<dbReference type="SUPFAM" id="SSF53328">
    <property type="entry name" value="Formyltransferase"/>
    <property type="match status" value="1"/>
</dbReference>
<evidence type="ECO:0000256" key="2">
    <source>
        <dbReference type="ARBA" id="ARBA00010699"/>
    </source>
</evidence>
<comment type="caution">
    <text evidence="10">The sequence shown here is derived from an EMBL/GenBank/DDBJ whole genome shotgun (WGS) entry which is preliminary data.</text>
</comment>
<dbReference type="CDD" id="cd08704">
    <property type="entry name" value="Met_tRNA_FMT_C"/>
    <property type="match status" value="1"/>
</dbReference>
<reference evidence="10 11" key="1">
    <citation type="submission" date="2023-07" db="EMBL/GenBank/DDBJ databases">
        <title>Genomic Encyclopedia of Type Strains, Phase IV (KMG-IV): sequencing the most valuable type-strain genomes for metagenomic binning, comparative biology and taxonomic classification.</title>
        <authorList>
            <person name="Goeker M."/>
        </authorList>
    </citation>
    <scope>NUCLEOTIDE SEQUENCE [LARGE SCALE GENOMIC DNA]</scope>
    <source>
        <strain evidence="10 11">DSM 19562</strain>
    </source>
</reference>
<evidence type="ECO:0000256" key="3">
    <source>
        <dbReference type="ARBA" id="ARBA00012261"/>
    </source>
</evidence>
<dbReference type="InterPro" id="IPR005793">
    <property type="entry name" value="Formyl_trans_C"/>
</dbReference>
<protein>
    <recommendedName>
        <fullName evidence="4">Methionyl-tRNA formyltransferase</fullName>
        <ecNumber evidence="3">2.1.2.9</ecNumber>
    </recommendedName>
</protein>
<evidence type="ECO:0000256" key="7">
    <source>
        <dbReference type="ARBA" id="ARBA00048558"/>
    </source>
</evidence>
<dbReference type="EC" id="2.1.2.9" evidence="3"/>
<dbReference type="Pfam" id="PF02911">
    <property type="entry name" value="Formyl_trans_C"/>
    <property type="match status" value="1"/>
</dbReference>
<dbReference type="PANTHER" id="PTHR11138:SF5">
    <property type="entry name" value="METHIONYL-TRNA FORMYLTRANSFERASE, MITOCHONDRIAL"/>
    <property type="match status" value="1"/>
</dbReference>
<dbReference type="PANTHER" id="PTHR11138">
    <property type="entry name" value="METHIONYL-TRNA FORMYLTRANSFERASE"/>
    <property type="match status" value="1"/>
</dbReference>
<comment type="similarity">
    <text evidence="2">Belongs to the Fmt family.</text>
</comment>
<dbReference type="InterPro" id="IPR002376">
    <property type="entry name" value="Formyl_transf_N"/>
</dbReference>
<sequence length="306" mass="32291">MRIALIIQDDFGEAILDAFPAGDTPPVGMLCLGTDTHASSEAARKRGVPVHSLADLAAPEAEVALRGFDADLAVMSFIDAEAPRHLFDIPRKGTIQAHLSLLPRYRGPSPVQWPIARGEIGTGVTVIRPGDAPYEGPVILQRTCAIGPDDTAGELKRTVLIPLAAEALAAAAAMVLRGEHLEIEQDEDAATYEGAFGDAEAEIRWTEHGGAIHELIRAANPDPGAWTRLDGQRLRILDACFHPVHRRADVRGVPGEVVAVDDDAFSVSAPGGEIEVRRVIPEGGAPVDAAGYAQSVGLTAGQRLGV</sequence>
<accession>A0ABU0HKK4</accession>
<dbReference type="Proteomes" id="UP001236369">
    <property type="component" value="Unassembled WGS sequence"/>
</dbReference>
<dbReference type="RefSeq" id="WP_307440407.1">
    <property type="nucleotide sequence ID" value="NZ_JAUSVV010000003.1"/>
</dbReference>
<keyword evidence="5 10" id="KW-0808">Transferase</keyword>
<dbReference type="GO" id="GO:0004479">
    <property type="term" value="F:methionyl-tRNA formyltransferase activity"/>
    <property type="evidence" value="ECO:0007669"/>
    <property type="project" value="UniProtKB-EC"/>
</dbReference>
<dbReference type="SUPFAM" id="SSF50486">
    <property type="entry name" value="FMT C-terminal domain-like"/>
    <property type="match status" value="1"/>
</dbReference>